<evidence type="ECO:0000313" key="1">
    <source>
        <dbReference type="EMBL" id="KAK7008244.1"/>
    </source>
</evidence>
<evidence type="ECO:0008006" key="3">
    <source>
        <dbReference type="Google" id="ProtNLM"/>
    </source>
</evidence>
<dbReference type="EMBL" id="JAWWNJ010000068">
    <property type="protein sequence ID" value="KAK7008244.1"/>
    <property type="molecule type" value="Genomic_DNA"/>
</dbReference>
<reference evidence="1 2" key="1">
    <citation type="journal article" date="2024" name="J Genomics">
        <title>Draft genome sequencing and assembly of Favolaschia claudopus CIRM-BRFM 2984 isolated from oak limbs.</title>
        <authorList>
            <person name="Navarro D."/>
            <person name="Drula E."/>
            <person name="Chaduli D."/>
            <person name="Cazenave R."/>
            <person name="Ahrendt S."/>
            <person name="Wang J."/>
            <person name="Lipzen A."/>
            <person name="Daum C."/>
            <person name="Barry K."/>
            <person name="Grigoriev I.V."/>
            <person name="Favel A."/>
            <person name="Rosso M.N."/>
            <person name="Martin F."/>
        </authorList>
    </citation>
    <scope>NUCLEOTIDE SEQUENCE [LARGE SCALE GENOMIC DNA]</scope>
    <source>
        <strain evidence="1 2">CIRM-BRFM 2984</strain>
    </source>
</reference>
<keyword evidence="2" id="KW-1185">Reference proteome</keyword>
<sequence>MQPQIPDSCLCEILRLLNPNIQSTTIVVSRRFAHLARAELYRTVEVAGDRTQMFFSALKSRRELGALVTKLVLVGIEYEGDRDGLREAFCSLVNLRSLHIQYSRLDFAHLLKNIPGRLQDLLYWPAICDGAIDFLISQPHITSAFFGDLNLAANIPSLLPHLTDIAAPPEDLNIIVPSRPVKDIEFHYSEGDQIRRPIISLKFLSLSSAPILSLELQISQLVAAAEEVPALHTLLPDIR</sequence>
<proteinExistence type="predicted"/>
<evidence type="ECO:0000313" key="2">
    <source>
        <dbReference type="Proteomes" id="UP001362999"/>
    </source>
</evidence>
<dbReference type="AlphaFoldDB" id="A0AAW0AIN8"/>
<accession>A0AAW0AIN8</accession>
<gene>
    <name evidence="1" type="ORF">R3P38DRAFT_3211091</name>
</gene>
<name>A0AAW0AIN8_9AGAR</name>
<protein>
    <recommendedName>
        <fullName evidence="3">F-box domain-containing protein</fullName>
    </recommendedName>
</protein>
<comment type="caution">
    <text evidence="1">The sequence shown here is derived from an EMBL/GenBank/DDBJ whole genome shotgun (WGS) entry which is preliminary data.</text>
</comment>
<dbReference type="Proteomes" id="UP001362999">
    <property type="component" value="Unassembled WGS sequence"/>
</dbReference>
<organism evidence="1 2">
    <name type="scientific">Favolaschia claudopus</name>
    <dbReference type="NCBI Taxonomy" id="2862362"/>
    <lineage>
        <taxon>Eukaryota</taxon>
        <taxon>Fungi</taxon>
        <taxon>Dikarya</taxon>
        <taxon>Basidiomycota</taxon>
        <taxon>Agaricomycotina</taxon>
        <taxon>Agaricomycetes</taxon>
        <taxon>Agaricomycetidae</taxon>
        <taxon>Agaricales</taxon>
        <taxon>Marasmiineae</taxon>
        <taxon>Mycenaceae</taxon>
        <taxon>Favolaschia</taxon>
    </lineage>
</organism>